<dbReference type="Proteomes" id="UP000282837">
    <property type="component" value="Unassembled WGS sequence"/>
</dbReference>
<dbReference type="AlphaFoldDB" id="A0A437NB12"/>
<gene>
    <name evidence="1" type="ORF">EOE18_04105</name>
</gene>
<comment type="caution">
    <text evidence="1">The sequence shown here is derived from an EMBL/GenBank/DDBJ whole genome shotgun (WGS) entry which is preliminary data.</text>
</comment>
<dbReference type="EMBL" id="SACO01000002">
    <property type="protein sequence ID" value="RVU07138.1"/>
    <property type="molecule type" value="Genomic_DNA"/>
</dbReference>
<evidence type="ECO:0000313" key="2">
    <source>
        <dbReference type="Proteomes" id="UP000282837"/>
    </source>
</evidence>
<protein>
    <submittedName>
        <fullName evidence="1">Uncharacterized protein</fullName>
    </submittedName>
</protein>
<keyword evidence="2" id="KW-1185">Reference proteome</keyword>
<dbReference type="RefSeq" id="WP_127706481.1">
    <property type="nucleotide sequence ID" value="NZ_SACO01000002.1"/>
</dbReference>
<proteinExistence type="predicted"/>
<sequence length="182" mass="20542">MSIDKLIAKIPAMSPDERKKLRANAEAKAVTGDANAAKVIDALDAQDAEENRLTQQARAEKVAELDRATPALRIKLAFELEPLTETEEKILRALLDHPDSTCAELSGKIGWDPRAWDMGFGHICSKRLEYLWPLEPIVREEKEGFIRLLTTHRRDEAGTIRYRLKPEAIEAFKLLGFRVKPA</sequence>
<reference evidence="1 2" key="1">
    <citation type="submission" date="2019-01" db="EMBL/GenBank/DDBJ databases">
        <authorList>
            <person name="Chen W.-M."/>
        </authorList>
    </citation>
    <scope>NUCLEOTIDE SEQUENCE [LARGE SCALE GENOMIC DNA]</scope>
    <source>
        <strain evidence="1 2">FSY-9</strain>
    </source>
</reference>
<evidence type="ECO:0000313" key="1">
    <source>
        <dbReference type="EMBL" id="RVU07138.1"/>
    </source>
</evidence>
<dbReference type="OrthoDB" id="7630538at2"/>
<name>A0A437NB12_9SPHN</name>
<organism evidence="1 2">
    <name type="scientific">Novosphingobium umbonatum</name>
    <dbReference type="NCBI Taxonomy" id="1908524"/>
    <lineage>
        <taxon>Bacteria</taxon>
        <taxon>Pseudomonadati</taxon>
        <taxon>Pseudomonadota</taxon>
        <taxon>Alphaproteobacteria</taxon>
        <taxon>Sphingomonadales</taxon>
        <taxon>Sphingomonadaceae</taxon>
        <taxon>Novosphingobium</taxon>
    </lineage>
</organism>
<accession>A0A437NB12</accession>